<reference evidence="4" key="1">
    <citation type="journal article" date="2023" name="G3 (Bethesda)">
        <title>A reference genome for the long-term kleptoplast-retaining sea slug Elysia crispata morphotype clarki.</title>
        <authorList>
            <person name="Eastman K.E."/>
            <person name="Pendleton A.L."/>
            <person name="Shaikh M.A."/>
            <person name="Suttiyut T."/>
            <person name="Ogas R."/>
            <person name="Tomko P."/>
            <person name="Gavelis G."/>
            <person name="Widhalm J.R."/>
            <person name="Wisecaver J.H."/>
        </authorList>
    </citation>
    <scope>NUCLEOTIDE SEQUENCE</scope>
    <source>
        <strain evidence="4">ECLA1</strain>
    </source>
</reference>
<dbReference type="Pfam" id="PF00704">
    <property type="entry name" value="Glyco_hydro_18"/>
    <property type="match status" value="1"/>
</dbReference>
<keyword evidence="5" id="KW-1185">Reference proteome</keyword>
<dbReference type="AlphaFoldDB" id="A0AAE0XPL5"/>
<dbReference type="FunFam" id="3.10.50.10:FF:000001">
    <property type="entry name" value="Chitinase 3-like 1"/>
    <property type="match status" value="1"/>
</dbReference>
<dbReference type="Gene3D" id="3.10.50.10">
    <property type="match status" value="1"/>
</dbReference>
<dbReference type="Proteomes" id="UP001283361">
    <property type="component" value="Unassembled WGS sequence"/>
</dbReference>
<evidence type="ECO:0000313" key="4">
    <source>
        <dbReference type="EMBL" id="KAK3701950.1"/>
    </source>
</evidence>
<feature type="region of interest" description="Disordered" evidence="2">
    <location>
        <begin position="205"/>
        <end position="239"/>
    </location>
</feature>
<dbReference type="InterPro" id="IPR050314">
    <property type="entry name" value="Glycosyl_Hydrlase_18"/>
</dbReference>
<feature type="domain" description="GH18" evidence="3">
    <location>
        <begin position="1"/>
        <end position="182"/>
    </location>
</feature>
<feature type="region of interest" description="Disordered" evidence="2">
    <location>
        <begin position="386"/>
        <end position="416"/>
    </location>
</feature>
<gene>
    <name evidence="4" type="ORF">RRG08_017841</name>
</gene>
<evidence type="ECO:0000256" key="2">
    <source>
        <dbReference type="SAM" id="MobiDB-lite"/>
    </source>
</evidence>
<accession>A0AAE0XPL5</accession>
<dbReference type="SUPFAM" id="SSF54556">
    <property type="entry name" value="Chitinase insertion domain"/>
    <property type="match status" value="1"/>
</dbReference>
<dbReference type="PROSITE" id="PS51910">
    <property type="entry name" value="GH18_2"/>
    <property type="match status" value="1"/>
</dbReference>
<dbReference type="GO" id="GO:0006032">
    <property type="term" value="P:chitin catabolic process"/>
    <property type="evidence" value="ECO:0007669"/>
    <property type="project" value="TreeGrafter"/>
</dbReference>
<dbReference type="GO" id="GO:0004568">
    <property type="term" value="F:chitinase activity"/>
    <property type="evidence" value="ECO:0007669"/>
    <property type="project" value="TreeGrafter"/>
</dbReference>
<dbReference type="GO" id="GO:0005975">
    <property type="term" value="P:carbohydrate metabolic process"/>
    <property type="evidence" value="ECO:0007669"/>
    <property type="project" value="InterPro"/>
</dbReference>
<dbReference type="EMBL" id="JAWDGP010007871">
    <property type="protein sequence ID" value="KAK3701950.1"/>
    <property type="molecule type" value="Genomic_DNA"/>
</dbReference>
<dbReference type="InterPro" id="IPR029070">
    <property type="entry name" value="Chitinase_insertion_sf"/>
</dbReference>
<evidence type="ECO:0000259" key="3">
    <source>
        <dbReference type="PROSITE" id="PS51910"/>
    </source>
</evidence>
<organism evidence="4 5">
    <name type="scientific">Elysia crispata</name>
    <name type="common">lettuce slug</name>
    <dbReference type="NCBI Taxonomy" id="231223"/>
    <lineage>
        <taxon>Eukaryota</taxon>
        <taxon>Metazoa</taxon>
        <taxon>Spiralia</taxon>
        <taxon>Lophotrochozoa</taxon>
        <taxon>Mollusca</taxon>
        <taxon>Gastropoda</taxon>
        <taxon>Heterobranchia</taxon>
        <taxon>Euthyneura</taxon>
        <taxon>Panpulmonata</taxon>
        <taxon>Sacoglossa</taxon>
        <taxon>Placobranchoidea</taxon>
        <taxon>Plakobranchidae</taxon>
        <taxon>Elysia</taxon>
    </lineage>
</organism>
<dbReference type="SUPFAM" id="SSF51445">
    <property type="entry name" value="(Trans)glycosidases"/>
    <property type="match status" value="1"/>
</dbReference>
<feature type="compositionally biased region" description="Basic residues" evidence="2">
    <location>
        <begin position="220"/>
        <end position="230"/>
    </location>
</feature>
<protein>
    <recommendedName>
        <fullName evidence="3">GH18 domain-containing protein</fullName>
    </recommendedName>
</protein>
<dbReference type="Gene3D" id="3.20.20.80">
    <property type="entry name" value="Glycosidases"/>
    <property type="match status" value="1"/>
</dbReference>
<dbReference type="PANTHER" id="PTHR11177:SF317">
    <property type="entry name" value="CHITINASE 12-RELATED"/>
    <property type="match status" value="1"/>
</dbReference>
<comment type="caution">
    <text evidence="4">The sequence shown here is derived from an EMBL/GenBank/DDBJ whole genome shotgun (WGS) entry which is preliminary data.</text>
</comment>
<dbReference type="PANTHER" id="PTHR11177">
    <property type="entry name" value="CHITINASE"/>
    <property type="match status" value="1"/>
</dbReference>
<dbReference type="GO" id="GO:0005576">
    <property type="term" value="C:extracellular region"/>
    <property type="evidence" value="ECO:0007669"/>
    <property type="project" value="TreeGrafter"/>
</dbReference>
<name>A0AAE0XPL5_9GAST</name>
<evidence type="ECO:0000313" key="5">
    <source>
        <dbReference type="Proteomes" id="UP001283361"/>
    </source>
</evidence>
<evidence type="ECO:0000256" key="1">
    <source>
        <dbReference type="ARBA" id="ARBA00023157"/>
    </source>
</evidence>
<dbReference type="GO" id="GO:0008061">
    <property type="term" value="F:chitin binding"/>
    <property type="evidence" value="ECO:0007669"/>
    <property type="project" value="TreeGrafter"/>
</dbReference>
<sequence length="457" mass="51977">MFKREEKLGKIKLWLLVNQKYGFHLIKTKRDEASLEWSIDFWLNAGIPKEKLIVGIPTYAMTFTLSDQLQHGVHAPAIAGGKQGEFTRETGILAYFEVCDRLKNRGWQNEWIEEQGVPFAYGGDQWAGYENKRSVTLKAKNILKQDLGGAFVWSVEMGDFDGYCGQGPYPLLQAINDVISISSQSQPASKQKQLLVDPLKDPRMISSSIHNENKRESHPRYQKRKLRRNQAKVTQDKERHARKMAKTVAILQKQMTPTSPTVHKATVQHKIDIRNSKKIKWKPGNASLRHRTTVVPLVVDRKTSQQDQDKQVYSRASITGKLVQRGVENKTEDTKHKEQEPTWMFRPLQRPPTIGWTKLFLKGQRRSWISSRPKSHTQKIVTKDVTQDGTSKPTKHAFKVHNKQDQASASAATLEAGTAERQTLNPLSCKNSFAPGCDVPKARCMPLGSEHSFCNPY</sequence>
<proteinExistence type="predicted"/>
<dbReference type="InterPro" id="IPR001223">
    <property type="entry name" value="Glyco_hydro18_cat"/>
</dbReference>
<dbReference type="InterPro" id="IPR017853">
    <property type="entry name" value="GH"/>
</dbReference>
<keyword evidence="1" id="KW-1015">Disulfide bond</keyword>